<organism evidence="1 2">
    <name type="scientific">Exidia glandulosa HHB12029</name>
    <dbReference type="NCBI Taxonomy" id="1314781"/>
    <lineage>
        <taxon>Eukaryota</taxon>
        <taxon>Fungi</taxon>
        <taxon>Dikarya</taxon>
        <taxon>Basidiomycota</taxon>
        <taxon>Agaricomycotina</taxon>
        <taxon>Agaricomycetes</taxon>
        <taxon>Auriculariales</taxon>
        <taxon>Exidiaceae</taxon>
        <taxon>Exidia</taxon>
    </lineage>
</organism>
<accession>A0A165LG87</accession>
<keyword evidence="2" id="KW-1185">Reference proteome</keyword>
<dbReference type="EMBL" id="KV425926">
    <property type="protein sequence ID" value="KZV97796.1"/>
    <property type="molecule type" value="Genomic_DNA"/>
</dbReference>
<dbReference type="AlphaFoldDB" id="A0A165LG87"/>
<proteinExistence type="predicted"/>
<dbReference type="Proteomes" id="UP000077266">
    <property type="component" value="Unassembled WGS sequence"/>
</dbReference>
<protein>
    <submittedName>
        <fullName evidence="1">Uncharacterized protein</fullName>
    </submittedName>
</protein>
<evidence type="ECO:0000313" key="2">
    <source>
        <dbReference type="Proteomes" id="UP000077266"/>
    </source>
</evidence>
<gene>
    <name evidence="1" type="ORF">EXIGLDRAFT_764150</name>
</gene>
<evidence type="ECO:0000313" key="1">
    <source>
        <dbReference type="EMBL" id="KZV97796.1"/>
    </source>
</evidence>
<sequence length="335" mass="37108">MAAPTSASIHAQTAFAGPPYRSHEFGVEDALRNDYWPRLVRPDGSWRQHDLLASGGNLTAPFRPCEDTQPSLEDVQDAHRDRALYRELQERVEHATEVARALHDAERIAAFAQGRAWAPPPNPPWVDEEASLHAPTQAQFLFIPGPPPHEVVRATTRVAQPELLQARSPTRPHVPLPPVREIEAREFGPWPPAAPVVDGLLPALHDPRPPIPQRYLRIAAPPAPYEPITVPPAISFESSRRPLTPPYAPGPCVSFTLADGRQSAPRPLVWYPRPYRREYSHEVRNRAMGDYRVNQARCQDADCMLAAPCASCIIHPAAAFFAPPGYLSALNTDGE</sequence>
<reference evidence="1 2" key="1">
    <citation type="journal article" date="2016" name="Mol. Biol. Evol.">
        <title>Comparative Genomics of Early-Diverging Mushroom-Forming Fungi Provides Insights into the Origins of Lignocellulose Decay Capabilities.</title>
        <authorList>
            <person name="Nagy L.G."/>
            <person name="Riley R."/>
            <person name="Tritt A."/>
            <person name="Adam C."/>
            <person name="Daum C."/>
            <person name="Floudas D."/>
            <person name="Sun H."/>
            <person name="Yadav J.S."/>
            <person name="Pangilinan J."/>
            <person name="Larsson K.H."/>
            <person name="Matsuura K."/>
            <person name="Barry K."/>
            <person name="Labutti K."/>
            <person name="Kuo R."/>
            <person name="Ohm R.A."/>
            <person name="Bhattacharya S.S."/>
            <person name="Shirouzu T."/>
            <person name="Yoshinaga Y."/>
            <person name="Martin F.M."/>
            <person name="Grigoriev I.V."/>
            <person name="Hibbett D.S."/>
        </authorList>
    </citation>
    <scope>NUCLEOTIDE SEQUENCE [LARGE SCALE GENOMIC DNA]</scope>
    <source>
        <strain evidence="1 2">HHB12029</strain>
    </source>
</reference>
<name>A0A165LG87_EXIGL</name>
<dbReference type="InParanoid" id="A0A165LG87"/>